<protein>
    <submittedName>
        <fullName evidence="2">Uncharacterized protein</fullName>
    </submittedName>
</protein>
<evidence type="ECO:0000313" key="2">
    <source>
        <dbReference type="EMBL" id="MBB3092866.1"/>
    </source>
</evidence>
<dbReference type="EMBL" id="JACHXF010000001">
    <property type="protein sequence ID" value="MBB3092866.1"/>
    <property type="molecule type" value="Genomic_DNA"/>
</dbReference>
<comment type="caution">
    <text evidence="2">The sequence shown here is derived from an EMBL/GenBank/DDBJ whole genome shotgun (WGS) entry which is preliminary data.</text>
</comment>
<accession>A0A7W5AAT0</accession>
<dbReference type="AlphaFoldDB" id="A0A7W5AAT0"/>
<keyword evidence="3" id="KW-1185">Reference proteome</keyword>
<name>A0A7W5AAT0_9ACTN</name>
<organism evidence="2 3">
    <name type="scientific">Actinoplanes campanulatus</name>
    <dbReference type="NCBI Taxonomy" id="113559"/>
    <lineage>
        <taxon>Bacteria</taxon>
        <taxon>Bacillati</taxon>
        <taxon>Actinomycetota</taxon>
        <taxon>Actinomycetes</taxon>
        <taxon>Micromonosporales</taxon>
        <taxon>Micromonosporaceae</taxon>
        <taxon>Actinoplanes</taxon>
    </lineage>
</organism>
<keyword evidence="1" id="KW-0472">Membrane</keyword>
<keyword evidence="1" id="KW-0812">Transmembrane</keyword>
<feature type="transmembrane region" description="Helical" evidence="1">
    <location>
        <begin position="60"/>
        <end position="79"/>
    </location>
</feature>
<dbReference type="Proteomes" id="UP000590749">
    <property type="component" value="Unassembled WGS sequence"/>
</dbReference>
<dbReference type="RefSeq" id="WP_183216074.1">
    <property type="nucleotide sequence ID" value="NZ_BMPW01000001.1"/>
</dbReference>
<reference evidence="2 3" key="1">
    <citation type="submission" date="2020-08" db="EMBL/GenBank/DDBJ databases">
        <title>Genomic Encyclopedia of Type Strains, Phase III (KMG-III): the genomes of soil and plant-associated and newly described type strains.</title>
        <authorList>
            <person name="Whitman W."/>
        </authorList>
    </citation>
    <scope>NUCLEOTIDE SEQUENCE [LARGE SCALE GENOMIC DNA]</scope>
    <source>
        <strain evidence="2 3">CECT 3287</strain>
    </source>
</reference>
<evidence type="ECO:0000256" key="1">
    <source>
        <dbReference type="SAM" id="Phobius"/>
    </source>
</evidence>
<proteinExistence type="predicted"/>
<keyword evidence="1" id="KW-1133">Transmembrane helix</keyword>
<gene>
    <name evidence="2" type="ORF">FHR83_000500</name>
</gene>
<feature type="transmembrane region" description="Helical" evidence="1">
    <location>
        <begin position="85"/>
        <end position="109"/>
    </location>
</feature>
<sequence length="205" mass="21332">MSGRALHAELTAVRALVADGLAEVGDAAGAGQVWLRSACTRLTSLDGVLVEAAGMIATPVWVVAVTAVTFVVVVLSAAAAEALGLGVAGVLAVSGTALLGTLAAGPWAGRRVRVALGRRRLGPEPSPVRGAATLTEVPEHLLRARVRLVSAALRRAGADHWTAPHLRRAIRTDPVVRRLAHADLLLCQAIDCLDRHLGDLRKDMP</sequence>
<evidence type="ECO:0000313" key="3">
    <source>
        <dbReference type="Proteomes" id="UP000590749"/>
    </source>
</evidence>